<evidence type="ECO:0000313" key="2">
    <source>
        <dbReference type="EMBL" id="KAK8060960.1"/>
    </source>
</evidence>
<sequence length="614" mass="70563">MARKHQHQPIATEGDTIRLLDLFPAWRRGAPVQCQIRQVRLEDARDKYVALSYVWGAKEGTVPITCDGCELLVTPNCHDAIIELRYKFHPRTLWIDSICIDQSGATGSTEERNHQVRLMGRIYHNASTVVVWLGMEALRITTTHHIMSRCDRAITHVYFLHYRRIDVLHNVLGGVYKLDNWLSNDRAGKLLKWYEKKQGIAGRLDKNIWFSRVWTVQEFIFARRVIFASKQSYFTWSTLSSIYGFSRRLLPNIQPRVALRQKALTSLKELEIRSFLRSIGNLESTLPHDKIYGLYSIFKEIGIDLPDPNYNQPIHEVLADFTRAFVSHNRNLNLITTERAGHELPQLPSWVPTLLTPRPSESNVPDTMGETYRYIWPEPSASRSSKMYVSPTKRNLQLEAKGRRIGILQMRIGCSTDQTAELTDMAQFRLFVQACQEFCQVLSAVPLNPEKAFQVMDFKSYYTPWSTVYVHDQTCDFGQWYAMMADPEYLFGSPQNTEANAARLGNANDRSAVVYDYLCNGQGPNVELFRRAQVKCNKLANWAFITTDNGHIGRAYRTCQQGDEAWLLAGSTYPVILRPTEDGFRYIAPAFLPNTMDGQLWPDDEEDLEILTLV</sequence>
<keyword evidence="3" id="KW-1185">Reference proteome</keyword>
<evidence type="ECO:0000259" key="1">
    <source>
        <dbReference type="Pfam" id="PF06985"/>
    </source>
</evidence>
<feature type="domain" description="Heterokaryon incompatibility" evidence="1">
    <location>
        <begin position="48"/>
        <end position="218"/>
    </location>
</feature>
<evidence type="ECO:0000313" key="3">
    <source>
        <dbReference type="Proteomes" id="UP001446871"/>
    </source>
</evidence>
<reference evidence="2 3" key="1">
    <citation type="submission" date="2023-01" db="EMBL/GenBank/DDBJ databases">
        <title>Analysis of 21 Apiospora genomes using comparative genomics revels a genus with tremendous synthesis potential of carbohydrate active enzymes and secondary metabolites.</title>
        <authorList>
            <person name="Sorensen T."/>
        </authorList>
    </citation>
    <scope>NUCLEOTIDE SEQUENCE [LARGE SCALE GENOMIC DNA]</scope>
    <source>
        <strain evidence="2 3">CBS 83171</strain>
    </source>
</reference>
<organism evidence="2 3">
    <name type="scientific">Apiospora saccharicola</name>
    <dbReference type="NCBI Taxonomy" id="335842"/>
    <lineage>
        <taxon>Eukaryota</taxon>
        <taxon>Fungi</taxon>
        <taxon>Dikarya</taxon>
        <taxon>Ascomycota</taxon>
        <taxon>Pezizomycotina</taxon>
        <taxon>Sordariomycetes</taxon>
        <taxon>Xylariomycetidae</taxon>
        <taxon>Amphisphaeriales</taxon>
        <taxon>Apiosporaceae</taxon>
        <taxon>Apiospora</taxon>
    </lineage>
</organism>
<accession>A0ABR1UPV2</accession>
<dbReference type="InterPro" id="IPR010730">
    <property type="entry name" value="HET"/>
</dbReference>
<dbReference type="Proteomes" id="UP001446871">
    <property type="component" value="Unassembled WGS sequence"/>
</dbReference>
<proteinExistence type="predicted"/>
<name>A0ABR1UPV2_9PEZI</name>
<dbReference type="PANTHER" id="PTHR24148">
    <property type="entry name" value="ANKYRIN REPEAT DOMAIN-CONTAINING PROTEIN 39 HOMOLOG-RELATED"/>
    <property type="match status" value="1"/>
</dbReference>
<gene>
    <name evidence="2" type="ORF">PG996_010890</name>
</gene>
<dbReference type="EMBL" id="JAQQWM010000006">
    <property type="protein sequence ID" value="KAK8060960.1"/>
    <property type="molecule type" value="Genomic_DNA"/>
</dbReference>
<protein>
    <recommendedName>
        <fullName evidence="1">Heterokaryon incompatibility domain-containing protein</fullName>
    </recommendedName>
</protein>
<comment type="caution">
    <text evidence="2">The sequence shown here is derived from an EMBL/GenBank/DDBJ whole genome shotgun (WGS) entry which is preliminary data.</text>
</comment>
<dbReference type="PANTHER" id="PTHR24148:SF73">
    <property type="entry name" value="HET DOMAIN PROTEIN (AFU_ORTHOLOGUE AFUA_8G01020)"/>
    <property type="match status" value="1"/>
</dbReference>
<dbReference type="InterPro" id="IPR052895">
    <property type="entry name" value="HetReg/Transcr_Mod"/>
</dbReference>
<dbReference type="Pfam" id="PF06985">
    <property type="entry name" value="HET"/>
    <property type="match status" value="1"/>
</dbReference>